<accession>A0A9P6LXR3</accession>
<dbReference type="Proteomes" id="UP000749646">
    <property type="component" value="Unassembled WGS sequence"/>
</dbReference>
<dbReference type="EMBL" id="JAAAHW010007265">
    <property type="protein sequence ID" value="KAF9949682.1"/>
    <property type="molecule type" value="Genomic_DNA"/>
</dbReference>
<gene>
    <name evidence="2" type="ORF">BGZ65_007141</name>
</gene>
<organism evidence="2 3">
    <name type="scientific">Modicella reniformis</name>
    <dbReference type="NCBI Taxonomy" id="1440133"/>
    <lineage>
        <taxon>Eukaryota</taxon>
        <taxon>Fungi</taxon>
        <taxon>Fungi incertae sedis</taxon>
        <taxon>Mucoromycota</taxon>
        <taxon>Mortierellomycotina</taxon>
        <taxon>Mortierellomycetes</taxon>
        <taxon>Mortierellales</taxon>
        <taxon>Mortierellaceae</taxon>
        <taxon>Modicella</taxon>
    </lineage>
</organism>
<comment type="caution">
    <text evidence="2">The sequence shown here is derived from an EMBL/GenBank/DDBJ whole genome shotgun (WGS) entry which is preliminary data.</text>
</comment>
<protein>
    <submittedName>
        <fullName evidence="2">Uncharacterized protein</fullName>
    </submittedName>
</protein>
<dbReference type="OrthoDB" id="2447334at2759"/>
<dbReference type="AlphaFoldDB" id="A0A9P6LXR3"/>
<sequence>MYKRDKYILPDSKSESWYRENVWIVFHELLNAEEAIQYAPEHHSRASGQRKNGKRKSPQEKQQVGRKTDGVIMCMSPELELGAMEMAKAGPNSTKALEDTLKLAKTMKDQFDKICDSSAISIDRILAASSSLSSSDLNRPPLTTFGLLIAGGTISFYTLQHRRGRFYQLSCQGTATLPSVWMANGRNTKMILSVLSFLLCFRRQAMAMAAMIGDLTDVDFRLPPPPGTALRAKLPSTIITPASSPRLRPTTTTTA</sequence>
<evidence type="ECO:0000313" key="3">
    <source>
        <dbReference type="Proteomes" id="UP000749646"/>
    </source>
</evidence>
<name>A0A9P6LXR3_9FUNG</name>
<keyword evidence="3" id="KW-1185">Reference proteome</keyword>
<evidence type="ECO:0000313" key="2">
    <source>
        <dbReference type="EMBL" id="KAF9949682.1"/>
    </source>
</evidence>
<feature type="region of interest" description="Disordered" evidence="1">
    <location>
        <begin position="40"/>
        <end position="69"/>
    </location>
</feature>
<evidence type="ECO:0000256" key="1">
    <source>
        <dbReference type="SAM" id="MobiDB-lite"/>
    </source>
</evidence>
<proteinExistence type="predicted"/>
<reference evidence="2" key="1">
    <citation type="journal article" date="2020" name="Fungal Divers.">
        <title>Resolving the Mortierellaceae phylogeny through synthesis of multi-gene phylogenetics and phylogenomics.</title>
        <authorList>
            <person name="Vandepol N."/>
            <person name="Liber J."/>
            <person name="Desiro A."/>
            <person name="Na H."/>
            <person name="Kennedy M."/>
            <person name="Barry K."/>
            <person name="Grigoriev I.V."/>
            <person name="Miller A.N."/>
            <person name="O'Donnell K."/>
            <person name="Stajich J.E."/>
            <person name="Bonito G."/>
        </authorList>
    </citation>
    <scope>NUCLEOTIDE SEQUENCE</scope>
    <source>
        <strain evidence="2">MES-2147</strain>
    </source>
</reference>